<dbReference type="Proteomes" id="UP001239445">
    <property type="component" value="Unassembled WGS sequence"/>
</dbReference>
<gene>
    <name evidence="2" type="ORF">QBC47DRAFT_62307</name>
</gene>
<dbReference type="AlphaFoldDB" id="A0AAJ0F930"/>
<comment type="caution">
    <text evidence="2">The sequence shown here is derived from an EMBL/GenBank/DDBJ whole genome shotgun (WGS) entry which is preliminary data.</text>
</comment>
<name>A0AAJ0F930_9PEZI</name>
<reference evidence="2" key="1">
    <citation type="submission" date="2023-06" db="EMBL/GenBank/DDBJ databases">
        <title>Genome-scale phylogeny and comparative genomics of the fungal order Sordariales.</title>
        <authorList>
            <consortium name="Lawrence Berkeley National Laboratory"/>
            <person name="Hensen N."/>
            <person name="Bonometti L."/>
            <person name="Westerberg I."/>
            <person name="Brannstrom I.O."/>
            <person name="Guillou S."/>
            <person name="Cros-Aarteil S."/>
            <person name="Calhoun S."/>
            <person name="Haridas S."/>
            <person name="Kuo A."/>
            <person name="Mondo S."/>
            <person name="Pangilinan J."/>
            <person name="Riley R."/>
            <person name="Labutti K."/>
            <person name="Andreopoulos B."/>
            <person name="Lipzen A."/>
            <person name="Chen C."/>
            <person name="Yanf M."/>
            <person name="Daum C."/>
            <person name="Ng V."/>
            <person name="Clum A."/>
            <person name="Steindorff A."/>
            <person name="Ohm R."/>
            <person name="Martin F."/>
            <person name="Silar P."/>
            <person name="Natvig D."/>
            <person name="Lalanne C."/>
            <person name="Gautier V."/>
            <person name="Ament-Velasquez S.L."/>
            <person name="Kruys A."/>
            <person name="Hutchinson M.I."/>
            <person name="Powell A.J."/>
            <person name="Barry K."/>
            <person name="Miller A.N."/>
            <person name="Grigoriev I.V."/>
            <person name="Debuchy R."/>
            <person name="Gladieux P."/>
            <person name="Thoren M.H."/>
            <person name="Johannesson H."/>
        </authorList>
    </citation>
    <scope>NUCLEOTIDE SEQUENCE</scope>
    <source>
        <strain evidence="2">PSN4</strain>
    </source>
</reference>
<dbReference type="EMBL" id="MU839839">
    <property type="protein sequence ID" value="KAK1752729.1"/>
    <property type="molecule type" value="Genomic_DNA"/>
</dbReference>
<feature type="region of interest" description="Disordered" evidence="1">
    <location>
        <begin position="502"/>
        <end position="524"/>
    </location>
</feature>
<sequence>MAIPIGRTVFEITGDNLYRWRETVAEVTRLMRCVRSYPDDQEKIDAIQFELAQRKSRGEEPPENWDEWYDANKENLVRPSESSRAEVYYRVYRGKRWGEEDRVQTRAPPAPKSVSAPQSLARFAGCPQEIRDLVWLETENTRKLVVLSTAVCYTKAMDVVLEACWSPRSWEDIKLYQICSESRQLAIREFGGPAPLSIPFRPAADAVNLSLFQSLFNHSVVEGHISSDASFAARVLDGFGGLKSRLPPIAERPPIFSLKGPWQLVSRGHTLRVDVSDDLRSRIRQVSIPLDGMLRLPATREEAESEAMERLSATKLPDLQYNCRQLVWALRDLFPRLETLVLEVDPVDDGVYTNPSPRFRYPTSVGEDGYDYDPETQDVYTLARLFFVEALAQLRSEPGPNGSSTRDENKVPFPHLKRIIVDTSAYAHRWTRPRPTRKLMAGRMGTTQMFGLARVPRAAAPRVANAKIDLFAVPEEAFEEGWLDDFDDADDGADEDQEVWFDADDGADADDGEDADDSEDDSDLDVWVDAEGNLAGVGDMDFIFPVQE</sequence>
<accession>A0AAJ0F930</accession>
<organism evidence="2 3">
    <name type="scientific">Echria macrotheca</name>
    <dbReference type="NCBI Taxonomy" id="438768"/>
    <lineage>
        <taxon>Eukaryota</taxon>
        <taxon>Fungi</taxon>
        <taxon>Dikarya</taxon>
        <taxon>Ascomycota</taxon>
        <taxon>Pezizomycotina</taxon>
        <taxon>Sordariomycetes</taxon>
        <taxon>Sordariomycetidae</taxon>
        <taxon>Sordariales</taxon>
        <taxon>Schizotheciaceae</taxon>
        <taxon>Echria</taxon>
    </lineage>
</organism>
<keyword evidence="3" id="KW-1185">Reference proteome</keyword>
<evidence type="ECO:0000313" key="2">
    <source>
        <dbReference type="EMBL" id="KAK1752729.1"/>
    </source>
</evidence>
<protein>
    <submittedName>
        <fullName evidence="2">Uncharacterized protein</fullName>
    </submittedName>
</protein>
<evidence type="ECO:0000256" key="1">
    <source>
        <dbReference type="SAM" id="MobiDB-lite"/>
    </source>
</evidence>
<evidence type="ECO:0000313" key="3">
    <source>
        <dbReference type="Proteomes" id="UP001239445"/>
    </source>
</evidence>
<proteinExistence type="predicted"/>